<dbReference type="InterPro" id="IPR000719">
    <property type="entry name" value="Prot_kinase_dom"/>
</dbReference>
<evidence type="ECO:0000313" key="6">
    <source>
        <dbReference type="EMBL" id="SMO42051.1"/>
    </source>
</evidence>
<dbReference type="InterPro" id="IPR011009">
    <property type="entry name" value="Kinase-like_dom_sf"/>
</dbReference>
<accession>A0A521B4T3</accession>
<dbReference type="PROSITE" id="PS50011">
    <property type="entry name" value="PROTEIN_KINASE_DOM"/>
    <property type="match status" value="1"/>
</dbReference>
<dbReference type="OrthoDB" id="9795390at2"/>
<protein>
    <submittedName>
        <fullName evidence="6">Phosphotransferase enzyme family protein</fullName>
    </submittedName>
</protein>
<evidence type="ECO:0000256" key="4">
    <source>
        <dbReference type="ARBA" id="ARBA00022840"/>
    </source>
</evidence>
<name>A0A521B4T3_9BACT</name>
<dbReference type="RefSeq" id="WP_142453039.1">
    <property type="nucleotide sequence ID" value="NZ_FXTP01000002.1"/>
</dbReference>
<evidence type="ECO:0000256" key="2">
    <source>
        <dbReference type="ARBA" id="ARBA00022679"/>
    </source>
</evidence>
<dbReference type="InterPro" id="IPR051409">
    <property type="entry name" value="Atypical_kinase_ADCK"/>
</dbReference>
<proteinExistence type="inferred from homology"/>
<dbReference type="Proteomes" id="UP000317557">
    <property type="component" value="Unassembled WGS sequence"/>
</dbReference>
<evidence type="ECO:0000313" key="7">
    <source>
        <dbReference type="Proteomes" id="UP000317557"/>
    </source>
</evidence>
<gene>
    <name evidence="6" type="ORF">SAMN06265219_10213</name>
</gene>
<evidence type="ECO:0000259" key="5">
    <source>
        <dbReference type="PROSITE" id="PS50011"/>
    </source>
</evidence>
<dbReference type="PANTHER" id="PTHR43851:SF3">
    <property type="entry name" value="COENZYME Q8"/>
    <property type="match status" value="1"/>
</dbReference>
<evidence type="ECO:0000256" key="3">
    <source>
        <dbReference type="ARBA" id="ARBA00022741"/>
    </source>
</evidence>
<dbReference type="EMBL" id="FXTP01000002">
    <property type="protein sequence ID" value="SMO42051.1"/>
    <property type="molecule type" value="Genomic_DNA"/>
</dbReference>
<dbReference type="InterPro" id="IPR004147">
    <property type="entry name" value="ABC1_dom"/>
</dbReference>
<organism evidence="6 7">
    <name type="scientific">Gracilimonas mengyeensis</name>
    <dbReference type="NCBI Taxonomy" id="1302730"/>
    <lineage>
        <taxon>Bacteria</taxon>
        <taxon>Pseudomonadati</taxon>
        <taxon>Balneolota</taxon>
        <taxon>Balneolia</taxon>
        <taxon>Balneolales</taxon>
        <taxon>Balneolaceae</taxon>
        <taxon>Gracilimonas</taxon>
    </lineage>
</organism>
<dbReference type="CDD" id="cd13970">
    <property type="entry name" value="ABC1_ADCK3"/>
    <property type="match status" value="1"/>
</dbReference>
<keyword evidence="4" id="KW-0067">ATP-binding</keyword>
<evidence type="ECO:0000256" key="1">
    <source>
        <dbReference type="ARBA" id="ARBA00009670"/>
    </source>
</evidence>
<dbReference type="PANTHER" id="PTHR43851">
    <property type="match status" value="1"/>
</dbReference>
<sequence>MSNDFPSSKFERGTRIAKTGLKVGTNYAKRYLRKKSGKEDDSGDGNFHAENAKQVFQEFTKLRGTALKIAQGMSMDQGFLPEEFAEVMSQAQYSVPPINKALVRSIIKRELGKYPEQLFASFESEAFAAASIGQVHKAELKDGRKVAIKIQYPNVRETIDSDLGLAKILMKRIVKKGADIDPYFDEVKQTLLDETDYQKEGKQIDLFRERFGGLNIVIPEWVEEYSTDKVLCMTYLEGRHLGEFLKEDPSQEQRNHFGQLLWDFFHEQIKDMDFVHADTHPGNFLFTYDDKLGVIDFGCVKKFPEEFFMNYLRLLPTHLADDEEAIRELYKKLNVIKPNADNPEHEERYFNFARNYGMTFAEPYKHEFFDFGDKDYRNSIKHYTKDAPIGNEPRGSQHFLYTTRVHLGLYNLLMKMGAHIDTSKSKEILSDMLDVNFGELKEAG</sequence>
<reference evidence="6 7" key="1">
    <citation type="submission" date="2017-05" db="EMBL/GenBank/DDBJ databases">
        <authorList>
            <person name="Varghese N."/>
            <person name="Submissions S."/>
        </authorList>
    </citation>
    <scope>NUCLEOTIDE SEQUENCE [LARGE SCALE GENOMIC DNA]</scope>
    <source>
        <strain evidence="6 7">DSM 21985</strain>
    </source>
</reference>
<keyword evidence="2 6" id="KW-0808">Transferase</keyword>
<dbReference type="Gene3D" id="1.10.510.10">
    <property type="entry name" value="Transferase(Phosphotransferase) domain 1"/>
    <property type="match status" value="1"/>
</dbReference>
<dbReference type="AlphaFoldDB" id="A0A521B4T3"/>
<feature type="domain" description="Protein kinase" evidence="5">
    <location>
        <begin position="121"/>
        <end position="444"/>
    </location>
</feature>
<dbReference type="SUPFAM" id="SSF56112">
    <property type="entry name" value="Protein kinase-like (PK-like)"/>
    <property type="match status" value="1"/>
</dbReference>
<dbReference type="InterPro" id="IPR034646">
    <property type="entry name" value="ADCK3_dom"/>
</dbReference>
<dbReference type="GO" id="GO:0004672">
    <property type="term" value="F:protein kinase activity"/>
    <property type="evidence" value="ECO:0007669"/>
    <property type="project" value="InterPro"/>
</dbReference>
<dbReference type="GO" id="GO:0005524">
    <property type="term" value="F:ATP binding"/>
    <property type="evidence" value="ECO:0007669"/>
    <property type="project" value="UniProtKB-KW"/>
</dbReference>
<keyword evidence="7" id="KW-1185">Reference proteome</keyword>
<comment type="similarity">
    <text evidence="1">Belongs to the protein kinase superfamily. ADCK protein kinase family.</text>
</comment>
<keyword evidence="3" id="KW-0547">Nucleotide-binding</keyword>
<dbReference type="Pfam" id="PF03109">
    <property type="entry name" value="ABC1"/>
    <property type="match status" value="1"/>
</dbReference>
<dbReference type="GO" id="GO:0006744">
    <property type="term" value="P:ubiquinone biosynthetic process"/>
    <property type="evidence" value="ECO:0007669"/>
    <property type="project" value="TreeGrafter"/>
</dbReference>